<evidence type="ECO:0000256" key="1">
    <source>
        <dbReference type="ARBA" id="ARBA00022729"/>
    </source>
</evidence>
<dbReference type="InterPro" id="IPR003645">
    <property type="entry name" value="Fol_N"/>
</dbReference>
<evidence type="ECO:0000256" key="6">
    <source>
        <dbReference type="SAM" id="SignalP"/>
    </source>
</evidence>
<dbReference type="GeneID" id="111131707"/>
<dbReference type="Proteomes" id="UP000694844">
    <property type="component" value="Chromosome 4"/>
</dbReference>
<keyword evidence="3" id="KW-1015">Disulfide bond</keyword>
<dbReference type="PANTHER" id="PTHR13866">
    <property type="entry name" value="SPARC OSTEONECTIN"/>
    <property type="match status" value="1"/>
</dbReference>
<evidence type="ECO:0000313" key="9">
    <source>
        <dbReference type="RefSeq" id="XP_022335064.1"/>
    </source>
</evidence>
<keyword evidence="8" id="KW-1185">Reference proteome</keyword>
<dbReference type="Gene3D" id="3.90.290.10">
    <property type="entry name" value="TGF-beta binding (TB) domain"/>
    <property type="match status" value="1"/>
</dbReference>
<feature type="region of interest" description="Disordered" evidence="5">
    <location>
        <begin position="309"/>
        <end position="337"/>
    </location>
</feature>
<feature type="signal peptide" evidence="6">
    <location>
        <begin position="1"/>
        <end position="20"/>
    </location>
</feature>
<sequence>MDISGLAVLVLLTSAASTEAGTCWLSMTKENLCMGAFSLNTTKQECCKNPSPHVSWTPQTFTSTGDLFYWQELIGGAPHCELCHKSCEDVKCPSGKQCRLRRGIPKCVCLMKCTKRQRKSGKICGTDGRTYNNQCHLRRRNCKREASVSVAYKGVCRQSCKKVRCLNGKRCLEDQNGLPHCVHCQMHCPPTTDVQTLCGEDGVTYPNPCELRAAVCRRHKSIRIAYHGECRANATCLETRCSEGLSCLINPVNHQPLCAQCKTRTCSPLSRYKVCGTDGVDYKNYCVLMRASCKMGLAIDTRHSGSCDRSMWRKKQKHKRRRRRKKKTRGRKKKPQYVDAVLRSSDGIQIKLRLKQVHSNSEKGISLPLAFEHLFSQKHAKENG</sequence>
<keyword evidence="4" id="KW-0325">Glycoprotein</keyword>
<accession>A0A8B8E5T5</accession>
<reference evidence="9" key="1">
    <citation type="submission" date="2025-08" db="UniProtKB">
        <authorList>
            <consortium name="RefSeq"/>
        </authorList>
    </citation>
    <scope>IDENTIFICATION</scope>
    <source>
        <tissue evidence="9">Whole sample</tissue>
    </source>
</reference>
<dbReference type="SUPFAM" id="SSF100895">
    <property type="entry name" value="Kazal-type serine protease inhibitors"/>
    <property type="match status" value="3"/>
</dbReference>
<evidence type="ECO:0000256" key="5">
    <source>
        <dbReference type="SAM" id="MobiDB-lite"/>
    </source>
</evidence>
<feature type="domain" description="Kazal-like" evidence="7">
    <location>
        <begin position="108"/>
        <end position="158"/>
    </location>
</feature>
<feature type="domain" description="Kazal-like" evidence="7">
    <location>
        <begin position="259"/>
        <end position="309"/>
    </location>
</feature>
<dbReference type="PROSITE" id="PS51465">
    <property type="entry name" value="KAZAL_2"/>
    <property type="match status" value="3"/>
</dbReference>
<dbReference type="GO" id="GO:0005509">
    <property type="term" value="F:calcium ion binding"/>
    <property type="evidence" value="ECO:0007669"/>
    <property type="project" value="TreeGrafter"/>
</dbReference>
<dbReference type="GO" id="GO:0005615">
    <property type="term" value="C:extracellular space"/>
    <property type="evidence" value="ECO:0007669"/>
    <property type="project" value="TreeGrafter"/>
</dbReference>
<dbReference type="InterPro" id="IPR036058">
    <property type="entry name" value="Kazal_dom_sf"/>
</dbReference>
<dbReference type="InterPro" id="IPR036773">
    <property type="entry name" value="TB_dom_sf"/>
</dbReference>
<feature type="compositionally biased region" description="Basic residues" evidence="5">
    <location>
        <begin position="312"/>
        <end position="335"/>
    </location>
</feature>
<feature type="chain" id="PRO_5034365795" evidence="6">
    <location>
        <begin position="21"/>
        <end position="384"/>
    </location>
</feature>
<dbReference type="GO" id="GO:0005518">
    <property type="term" value="F:collagen binding"/>
    <property type="evidence" value="ECO:0007669"/>
    <property type="project" value="TreeGrafter"/>
</dbReference>
<dbReference type="SMART" id="SM00274">
    <property type="entry name" value="FOLN"/>
    <property type="match status" value="3"/>
</dbReference>
<dbReference type="AlphaFoldDB" id="A0A8B8E5T5"/>
<evidence type="ECO:0000313" key="8">
    <source>
        <dbReference type="Proteomes" id="UP000694844"/>
    </source>
</evidence>
<feature type="domain" description="Kazal-like" evidence="7">
    <location>
        <begin position="182"/>
        <end position="232"/>
    </location>
</feature>
<proteinExistence type="predicted"/>
<dbReference type="OrthoDB" id="6614329at2759"/>
<evidence type="ECO:0000256" key="2">
    <source>
        <dbReference type="ARBA" id="ARBA00022737"/>
    </source>
</evidence>
<evidence type="ECO:0000259" key="7">
    <source>
        <dbReference type="PROSITE" id="PS51465"/>
    </source>
</evidence>
<dbReference type="RefSeq" id="XP_022335064.1">
    <property type="nucleotide sequence ID" value="XM_022479356.1"/>
</dbReference>
<dbReference type="CDD" id="cd00104">
    <property type="entry name" value="KAZAL_FS"/>
    <property type="match status" value="3"/>
</dbReference>
<dbReference type="PANTHER" id="PTHR13866:SF29">
    <property type="entry name" value="FOLLISTATIN"/>
    <property type="match status" value="1"/>
</dbReference>
<keyword evidence="2" id="KW-0677">Repeat</keyword>
<dbReference type="Pfam" id="PF07648">
    <property type="entry name" value="Kazal_2"/>
    <property type="match status" value="3"/>
</dbReference>
<dbReference type="KEGG" id="cvn:111131707"/>
<evidence type="ECO:0000256" key="3">
    <source>
        <dbReference type="ARBA" id="ARBA00023157"/>
    </source>
</evidence>
<gene>
    <name evidence="9" type="primary">LOC111131707</name>
</gene>
<protein>
    <submittedName>
        <fullName evidence="9">Follistatin-like</fullName>
    </submittedName>
</protein>
<dbReference type="Gene3D" id="3.30.60.30">
    <property type="match status" value="3"/>
</dbReference>
<dbReference type="Pfam" id="PF21333">
    <property type="entry name" value="FST_N"/>
    <property type="match status" value="1"/>
</dbReference>
<evidence type="ECO:0000256" key="4">
    <source>
        <dbReference type="ARBA" id="ARBA00023180"/>
    </source>
</evidence>
<keyword evidence="1 6" id="KW-0732">Signal</keyword>
<name>A0A8B8E5T5_CRAVI</name>
<organism evidence="8 9">
    <name type="scientific">Crassostrea virginica</name>
    <name type="common">Eastern oyster</name>
    <dbReference type="NCBI Taxonomy" id="6565"/>
    <lineage>
        <taxon>Eukaryota</taxon>
        <taxon>Metazoa</taxon>
        <taxon>Spiralia</taxon>
        <taxon>Lophotrochozoa</taxon>
        <taxon>Mollusca</taxon>
        <taxon>Bivalvia</taxon>
        <taxon>Autobranchia</taxon>
        <taxon>Pteriomorphia</taxon>
        <taxon>Ostreida</taxon>
        <taxon>Ostreoidea</taxon>
        <taxon>Ostreidae</taxon>
        <taxon>Crassostrea</taxon>
    </lineage>
</organism>
<dbReference type="InterPro" id="IPR002350">
    <property type="entry name" value="Kazal_dom"/>
</dbReference>
<dbReference type="SMART" id="SM00280">
    <property type="entry name" value="KAZAL"/>
    <property type="match status" value="3"/>
</dbReference>
<dbReference type="GO" id="GO:0050840">
    <property type="term" value="F:extracellular matrix binding"/>
    <property type="evidence" value="ECO:0007669"/>
    <property type="project" value="TreeGrafter"/>
</dbReference>